<organism evidence="7 8">
    <name type="scientific">Pigmentiphaga soli</name>
    <dbReference type="NCBI Taxonomy" id="1007095"/>
    <lineage>
        <taxon>Bacteria</taxon>
        <taxon>Pseudomonadati</taxon>
        <taxon>Pseudomonadota</taxon>
        <taxon>Betaproteobacteria</taxon>
        <taxon>Burkholderiales</taxon>
        <taxon>Alcaligenaceae</taxon>
        <taxon>Pigmentiphaga</taxon>
    </lineage>
</organism>
<evidence type="ECO:0000256" key="5">
    <source>
        <dbReference type="ARBA" id="ARBA00023014"/>
    </source>
</evidence>
<dbReference type="Proteomes" id="UP001501671">
    <property type="component" value="Unassembled WGS sequence"/>
</dbReference>
<keyword evidence="7" id="KW-0223">Dioxygenase</keyword>
<dbReference type="PROSITE" id="PS00570">
    <property type="entry name" value="RING_HYDROXYL_ALPHA"/>
    <property type="match status" value="1"/>
</dbReference>
<dbReference type="CDD" id="cd08878">
    <property type="entry name" value="RHO_alpha_C_DMO-like"/>
    <property type="match status" value="1"/>
</dbReference>
<dbReference type="EMBL" id="BAABFO010000013">
    <property type="protein sequence ID" value="GAA4335328.1"/>
    <property type="molecule type" value="Genomic_DNA"/>
</dbReference>
<feature type="domain" description="Rieske" evidence="6">
    <location>
        <begin position="41"/>
        <end position="142"/>
    </location>
</feature>
<evidence type="ECO:0000256" key="1">
    <source>
        <dbReference type="ARBA" id="ARBA00022714"/>
    </source>
</evidence>
<evidence type="ECO:0000313" key="8">
    <source>
        <dbReference type="Proteomes" id="UP001501671"/>
    </source>
</evidence>
<keyword evidence="4" id="KW-0408">Iron</keyword>
<name>A0ABP8H7C0_9BURK</name>
<gene>
    <name evidence="7" type="ORF">GCM10023144_28490</name>
</gene>
<dbReference type="InterPro" id="IPR050584">
    <property type="entry name" value="Cholesterol_7-desaturase"/>
</dbReference>
<accession>A0ABP8H7C0</accession>
<dbReference type="PANTHER" id="PTHR21266:SF59">
    <property type="entry name" value="BLR4922 PROTEIN"/>
    <property type="match status" value="1"/>
</dbReference>
<keyword evidence="5" id="KW-0411">Iron-sulfur</keyword>
<reference evidence="8" key="1">
    <citation type="journal article" date="2019" name="Int. J. Syst. Evol. Microbiol.">
        <title>The Global Catalogue of Microorganisms (GCM) 10K type strain sequencing project: providing services to taxonomists for standard genome sequencing and annotation.</title>
        <authorList>
            <consortium name="The Broad Institute Genomics Platform"/>
            <consortium name="The Broad Institute Genome Sequencing Center for Infectious Disease"/>
            <person name="Wu L."/>
            <person name="Ma J."/>
        </authorList>
    </citation>
    <scope>NUCLEOTIDE SEQUENCE [LARGE SCALE GENOMIC DNA]</scope>
    <source>
        <strain evidence="8">JCM 17666</strain>
    </source>
</reference>
<dbReference type="Pfam" id="PF00355">
    <property type="entry name" value="Rieske"/>
    <property type="match status" value="1"/>
</dbReference>
<dbReference type="SUPFAM" id="SSF50022">
    <property type="entry name" value="ISP domain"/>
    <property type="match status" value="1"/>
</dbReference>
<dbReference type="InterPro" id="IPR036922">
    <property type="entry name" value="Rieske_2Fe-2S_sf"/>
</dbReference>
<evidence type="ECO:0000259" key="6">
    <source>
        <dbReference type="PROSITE" id="PS51296"/>
    </source>
</evidence>
<dbReference type="SUPFAM" id="SSF55961">
    <property type="entry name" value="Bet v1-like"/>
    <property type="match status" value="1"/>
</dbReference>
<dbReference type="Gene3D" id="3.90.380.10">
    <property type="entry name" value="Naphthalene 1,2-dioxygenase Alpha Subunit, Chain A, domain 1"/>
    <property type="match status" value="1"/>
</dbReference>
<evidence type="ECO:0000256" key="3">
    <source>
        <dbReference type="ARBA" id="ARBA00023002"/>
    </source>
</evidence>
<evidence type="ECO:0000313" key="7">
    <source>
        <dbReference type="EMBL" id="GAA4335328.1"/>
    </source>
</evidence>
<dbReference type="InterPro" id="IPR017941">
    <property type="entry name" value="Rieske_2Fe-2S"/>
</dbReference>
<dbReference type="GO" id="GO:0051213">
    <property type="term" value="F:dioxygenase activity"/>
    <property type="evidence" value="ECO:0007669"/>
    <property type="project" value="UniProtKB-KW"/>
</dbReference>
<keyword evidence="8" id="KW-1185">Reference proteome</keyword>
<proteinExistence type="predicted"/>
<evidence type="ECO:0000256" key="2">
    <source>
        <dbReference type="ARBA" id="ARBA00022723"/>
    </source>
</evidence>
<protein>
    <submittedName>
        <fullName evidence="7">Aromatic ring-hydroxylating dioxygenase subunit alpha</fullName>
    </submittedName>
</protein>
<dbReference type="Gene3D" id="2.102.10.10">
    <property type="entry name" value="Rieske [2Fe-2S] iron-sulphur domain"/>
    <property type="match status" value="1"/>
</dbReference>
<keyword evidence="2" id="KW-0479">Metal-binding</keyword>
<comment type="caution">
    <text evidence="7">The sequence shown here is derived from an EMBL/GenBank/DDBJ whole genome shotgun (WGS) entry which is preliminary data.</text>
</comment>
<sequence>MSKQALPRWGAYLSTGGYEEDAELTRVGRGTPAGEYLRRFWQPVGFVEELGDVPTRIRVLGEDLALFRDQEGNIGLLALHCSHRGASLEYAVIEKRGVRCFYHGWKYDIDGTVLETPGGAPLGGEVVHGAYPTFVFHGMIFAYMGPPDKKPPFPLLDVYDFEHIHVEAAPARTGIMECNWLQIQENGMDPVHTAFLHVLVSGKQRGFSEEMGIVPELEFRELDDGVHYIASRRVGDRVWVRIVDLMLGNMSLIPPDDQEGAKAGVSQGPFTIIWAVPIDDGNTKRFYLLLEDERAPLKDYQKVRAFGQANDRPYAERQRHPGDYDAMTSQGPINIHAYENLAVSDRGVILFRDHLRREIRAVQAGRDPTGIARDGVKRLRTRTQNTVLDAPRAARPDLDAELLKEIGRRVADADLRRELPPA</sequence>
<dbReference type="PANTHER" id="PTHR21266">
    <property type="entry name" value="IRON-SULFUR DOMAIN CONTAINING PROTEIN"/>
    <property type="match status" value="1"/>
</dbReference>
<dbReference type="PROSITE" id="PS51296">
    <property type="entry name" value="RIESKE"/>
    <property type="match status" value="1"/>
</dbReference>
<evidence type="ECO:0000256" key="4">
    <source>
        <dbReference type="ARBA" id="ARBA00023004"/>
    </source>
</evidence>
<dbReference type="RefSeq" id="WP_345250516.1">
    <property type="nucleotide sequence ID" value="NZ_BAABFO010000013.1"/>
</dbReference>
<dbReference type="InterPro" id="IPR015881">
    <property type="entry name" value="ARHD_Rieske_2Fe_2S"/>
</dbReference>
<keyword evidence="1" id="KW-0001">2Fe-2S</keyword>
<keyword evidence="3" id="KW-0560">Oxidoreductase</keyword>